<evidence type="ECO:0000256" key="4">
    <source>
        <dbReference type="PROSITE-ProRule" id="PRU00043"/>
    </source>
</evidence>
<feature type="repeat" description="CSPG" evidence="5">
    <location>
        <begin position="610"/>
        <end position="707"/>
    </location>
</feature>
<evidence type="ECO:0000256" key="5">
    <source>
        <dbReference type="PROSITE-ProRule" id="PRU01201"/>
    </source>
</evidence>
<dbReference type="GO" id="GO:0016020">
    <property type="term" value="C:membrane"/>
    <property type="evidence" value="ECO:0007669"/>
    <property type="project" value="InterPro"/>
</dbReference>
<feature type="repeat" description="CSPG" evidence="5">
    <location>
        <begin position="840"/>
        <end position="929"/>
    </location>
</feature>
<dbReference type="OrthoDB" id="430044at2759"/>
<feature type="repeat" description="CSPG" evidence="5">
    <location>
        <begin position="135"/>
        <end position="226"/>
    </location>
</feature>
<feature type="repeat" description="CSPG" evidence="5">
    <location>
        <begin position="496"/>
        <end position="589"/>
    </location>
</feature>
<keyword evidence="3" id="KW-0325">Glycoprotein</keyword>
<dbReference type="EMBL" id="KK121845">
    <property type="protein sequence ID" value="KFM81378.1"/>
    <property type="molecule type" value="Genomic_DNA"/>
</dbReference>
<dbReference type="InterPro" id="IPR039005">
    <property type="entry name" value="CSPG_rpt"/>
</dbReference>
<dbReference type="OMA" id="DEWHIAV"/>
<organism evidence="7 8">
    <name type="scientific">Stegodyphus mimosarum</name>
    <name type="common">African social velvet spider</name>
    <dbReference type="NCBI Taxonomy" id="407821"/>
    <lineage>
        <taxon>Eukaryota</taxon>
        <taxon>Metazoa</taxon>
        <taxon>Ecdysozoa</taxon>
        <taxon>Arthropoda</taxon>
        <taxon>Chelicerata</taxon>
        <taxon>Arachnida</taxon>
        <taxon>Araneae</taxon>
        <taxon>Araneomorphae</taxon>
        <taxon>Entelegynae</taxon>
        <taxon>Eresoidea</taxon>
        <taxon>Eresidae</taxon>
        <taxon>Stegodyphus</taxon>
    </lineage>
</organism>
<dbReference type="PROSITE" id="PS51854">
    <property type="entry name" value="CSPG"/>
    <property type="match status" value="9"/>
</dbReference>
<feature type="repeat" description="CSPG" evidence="5">
    <location>
        <begin position="963"/>
        <end position="1054"/>
    </location>
</feature>
<dbReference type="InterPro" id="IPR002126">
    <property type="entry name" value="Cadherin-like_dom"/>
</dbReference>
<reference evidence="7 8" key="1">
    <citation type="submission" date="2013-11" db="EMBL/GenBank/DDBJ databases">
        <title>Genome sequencing of Stegodyphus mimosarum.</title>
        <authorList>
            <person name="Bechsgaard J."/>
        </authorList>
    </citation>
    <scope>NUCLEOTIDE SEQUENCE [LARGE SCALE GENOMIC DNA]</scope>
</reference>
<keyword evidence="2" id="KW-0677">Repeat</keyword>
<dbReference type="Pfam" id="PF16184">
    <property type="entry name" value="Cadherin_3"/>
    <property type="match status" value="9"/>
</dbReference>
<dbReference type="GO" id="GO:0007156">
    <property type="term" value="P:homophilic cell adhesion via plasma membrane adhesion molecules"/>
    <property type="evidence" value="ECO:0007669"/>
    <property type="project" value="InterPro"/>
</dbReference>
<proteinExistence type="predicted"/>
<keyword evidence="8" id="KW-1185">Reference proteome</keyword>
<name>A0A087UVI9_STEMI</name>
<protein>
    <submittedName>
        <fullName evidence="7">Extracellular matrix protein 3</fullName>
    </submittedName>
</protein>
<dbReference type="PROSITE" id="PS50268">
    <property type="entry name" value="CADHERIN_2"/>
    <property type="match status" value="1"/>
</dbReference>
<keyword evidence="4" id="KW-0106">Calcium</keyword>
<dbReference type="AlphaFoldDB" id="A0A087UVI9"/>
<feature type="repeat" description="CSPG" evidence="5">
    <location>
        <begin position="373"/>
        <end position="475"/>
    </location>
</feature>
<feature type="repeat" description="CSPG" evidence="5">
    <location>
        <begin position="252"/>
        <end position="344"/>
    </location>
</feature>
<feature type="domain" description="Cadherin" evidence="6">
    <location>
        <begin position="520"/>
        <end position="613"/>
    </location>
</feature>
<dbReference type="Proteomes" id="UP000054359">
    <property type="component" value="Unassembled WGS sequence"/>
</dbReference>
<feature type="repeat" description="CSPG" evidence="5">
    <location>
        <begin position="7"/>
        <end position="113"/>
    </location>
</feature>
<dbReference type="GO" id="GO:0009653">
    <property type="term" value="P:anatomical structure morphogenesis"/>
    <property type="evidence" value="ECO:0007669"/>
    <property type="project" value="TreeGrafter"/>
</dbReference>
<keyword evidence="1" id="KW-0732">Signal</keyword>
<dbReference type="GO" id="GO:0005509">
    <property type="term" value="F:calcium ion binding"/>
    <property type="evidence" value="ECO:0007669"/>
    <property type="project" value="UniProtKB-UniRule"/>
</dbReference>
<dbReference type="PANTHER" id="PTHR45739:SF8">
    <property type="entry name" value="FRAS1-RELATED EXTRACELLULAR MATRIX PROTEIN 1"/>
    <property type="match status" value="1"/>
</dbReference>
<evidence type="ECO:0000256" key="3">
    <source>
        <dbReference type="ARBA" id="ARBA00023180"/>
    </source>
</evidence>
<evidence type="ECO:0000256" key="1">
    <source>
        <dbReference type="ARBA" id="ARBA00022729"/>
    </source>
</evidence>
<feature type="non-terminal residue" evidence="7">
    <location>
        <position position="1054"/>
    </location>
</feature>
<dbReference type="InterPro" id="IPR051561">
    <property type="entry name" value="FRAS1_ECM"/>
</dbReference>
<sequence>MPLDNTPPEIYPGTSLQMTVEEFQVTDITKQQLHFTDSDTRDRDLIIQITEKPFDTDENNPVDPGKIVLSENPDVEVTEFNQAQINHHKIAFKPPSVELGMVPRLIQFKFDVRDKAGNILPDQKFLILLQPVDNKPPIIHNKGLEVFENGFAALTPDVIDVVDEDTDPNLLIFTITQTPQHGSLQIGNLEMAEGDSFTKPDINSGIVTYINSGSEVDRDKLSLEVTDGIHKVPVTIEILIRNIDDEAPKLDIAPGTLGLQIEVDEGSKTPVTNELIKASDPDTEDDMITFIIDPLPLMGSIEVNGVIVDRFKQEDLQKGRVFYLHNGVEIGQKPLEDSFNLSISDMSNDWIVGGNVVDRVYVSVLIQPVDNSPPNIELGNLFSVQEGNKSLITIFHLNVTDIDTPEEDILCTIIKQPTHGYLENLSPAPGSELPRIGIPVTAFSFSDVVHDYISYVQSIHKGLEPIEDKISFICSDGVNSSPEITFPIRIEPTNDEVPEIYIREFIVMEGTDLIIDLPILNALDLDIPKDKLIFIITKEPKHGVIASHMPTGTVTVKNFTLDRISRGSTIVYQHDDSETTNDNFELTVTDGVHNSSKTLLVLIIPVDDETPRLVINDGLDINVGESKRITNRVLKAEDLDSDDASITYVIRQVPRYGSITYLDSSGVPLYNLTYGMNFTQADIDNELIEYTHFGLESVRDIIKFDVTDGYNPFVDRYFWITVEGVDSVYPDVINKGVELPEGGKVILDTNILSTSDLNSDDEFLVFTITRAPTRGHLENTDFPDVPITSFTQLDLAGSKIYYVHTSDDEIKMDSFEFEVSDGYNSVYRTFRISISDVDNKKPIVRKTLLRVKEGGQRLITPFELKADDTDTEAERVKFTITQAPINGKIMRDNLISVTSFTMADLVENMISYHHDGSETKEDSFSFVVTDGKHMEFFLYPDVDKPMRRPIKMEIAVAPVDNKVPQLVMNRGATSINTLDNGNLGFRFTKKILRAEDRDSKDSELTFVVTTPPKHGIIINEALGNQSISNFTQDDINNMRIFYVLSPGENATSDI</sequence>
<evidence type="ECO:0000259" key="6">
    <source>
        <dbReference type="PROSITE" id="PS50268"/>
    </source>
</evidence>
<evidence type="ECO:0000256" key="2">
    <source>
        <dbReference type="ARBA" id="ARBA00022737"/>
    </source>
</evidence>
<evidence type="ECO:0000313" key="8">
    <source>
        <dbReference type="Proteomes" id="UP000054359"/>
    </source>
</evidence>
<dbReference type="STRING" id="407821.A0A087UVI9"/>
<gene>
    <name evidence="7" type="ORF">X975_04182</name>
</gene>
<feature type="repeat" description="CSPG" evidence="5">
    <location>
        <begin position="728"/>
        <end position="820"/>
    </location>
</feature>
<evidence type="ECO:0000313" key="7">
    <source>
        <dbReference type="EMBL" id="KFM81378.1"/>
    </source>
</evidence>
<dbReference type="PANTHER" id="PTHR45739">
    <property type="entry name" value="MATRIX PROTEIN, PUTATIVE-RELATED"/>
    <property type="match status" value="1"/>
</dbReference>
<accession>A0A087UVI9</accession>